<dbReference type="InterPro" id="IPR023198">
    <property type="entry name" value="PGP-like_dom2"/>
</dbReference>
<dbReference type="EMBL" id="LGTK01000075">
    <property type="protein sequence ID" value="KPH71405.1"/>
    <property type="molecule type" value="Genomic_DNA"/>
</dbReference>
<dbReference type="InterPro" id="IPR023214">
    <property type="entry name" value="HAD_sf"/>
</dbReference>
<dbReference type="GO" id="GO:0016787">
    <property type="term" value="F:hydrolase activity"/>
    <property type="evidence" value="ECO:0007669"/>
    <property type="project" value="UniProtKB-KW"/>
</dbReference>
<dbReference type="SFLD" id="SFLDG01129">
    <property type="entry name" value="C1.5:_HAD__Beta-PGM__Phosphata"/>
    <property type="match status" value="1"/>
</dbReference>
<dbReference type="SFLD" id="SFLDG01135">
    <property type="entry name" value="C1.5.6:_HAD__Beta-PGM__Phospha"/>
    <property type="match status" value="1"/>
</dbReference>
<dbReference type="PRINTS" id="PR00413">
    <property type="entry name" value="HADHALOGNASE"/>
</dbReference>
<dbReference type="Pfam" id="PF13419">
    <property type="entry name" value="HAD_2"/>
    <property type="match status" value="1"/>
</dbReference>
<dbReference type="Gene3D" id="1.10.150.240">
    <property type="entry name" value="Putative phosphatase, domain 2"/>
    <property type="match status" value="1"/>
</dbReference>
<gene>
    <name evidence="1" type="ORF">AFL42_15290</name>
</gene>
<comment type="caution">
    <text evidence="1">The sequence shown here is derived from an EMBL/GenBank/DDBJ whole genome shotgun (WGS) entry which is preliminary data.</text>
</comment>
<dbReference type="NCBIfam" id="TIGR01509">
    <property type="entry name" value="HAD-SF-IA-v3"/>
    <property type="match status" value="1"/>
</dbReference>
<accession>A0ABR5MG33</accession>
<dbReference type="InterPro" id="IPR036412">
    <property type="entry name" value="HAD-like_sf"/>
</dbReference>
<dbReference type="Gene3D" id="3.40.50.1000">
    <property type="entry name" value="HAD superfamily/HAD-like"/>
    <property type="match status" value="1"/>
</dbReference>
<protein>
    <submittedName>
        <fullName evidence="1">HAD family hydrolase</fullName>
    </submittedName>
</protein>
<evidence type="ECO:0000313" key="1">
    <source>
        <dbReference type="EMBL" id="KPH71405.1"/>
    </source>
</evidence>
<dbReference type="PANTHER" id="PTHR18901:SF38">
    <property type="entry name" value="PSEUDOURIDINE-5'-PHOSPHATASE"/>
    <property type="match status" value="1"/>
</dbReference>
<dbReference type="InterPro" id="IPR041492">
    <property type="entry name" value="HAD_2"/>
</dbReference>
<organism evidence="1 2">
    <name type="scientific">Oceanobacillus caeni</name>
    <dbReference type="NCBI Taxonomy" id="405946"/>
    <lineage>
        <taxon>Bacteria</taxon>
        <taxon>Bacillati</taxon>
        <taxon>Bacillota</taxon>
        <taxon>Bacilli</taxon>
        <taxon>Bacillales</taxon>
        <taxon>Bacillaceae</taxon>
        <taxon>Oceanobacillus</taxon>
    </lineage>
</organism>
<evidence type="ECO:0000313" key="2">
    <source>
        <dbReference type="Proteomes" id="UP000037854"/>
    </source>
</evidence>
<proteinExistence type="predicted"/>
<dbReference type="CDD" id="cd16423">
    <property type="entry name" value="HAD_BPGM-like"/>
    <property type="match status" value="1"/>
</dbReference>
<dbReference type="Proteomes" id="UP000037854">
    <property type="component" value="Unassembled WGS sequence"/>
</dbReference>
<keyword evidence="1" id="KW-0378">Hydrolase</keyword>
<dbReference type="PANTHER" id="PTHR18901">
    <property type="entry name" value="2-DEOXYGLUCOSE-6-PHOSPHATE PHOSPHATASE 2"/>
    <property type="match status" value="1"/>
</dbReference>
<dbReference type="RefSeq" id="WP_060669110.1">
    <property type="nucleotide sequence ID" value="NZ_LGTK01000075.1"/>
</dbReference>
<dbReference type="SUPFAM" id="SSF56784">
    <property type="entry name" value="HAD-like"/>
    <property type="match status" value="1"/>
</dbReference>
<sequence>MIKAVIFDFDGLIIDTETAWYDAFRETMELYNVELPLEKFVTSIGSNDIALFQYFKEQLGERYNPEEIQNKADSIHKDKMTSPQARDGVRDYLKEAKELNYKIALATSSTKEWVTHYLKELNLLQYFDVLITQDDVENVKPEPDLYLKAIEALNISPKEAVAFEDSLNGLTSALTAGLKCVIVPNPVTDALPFENHHLRLTSMSEMNLHNVIQVMEEK</sequence>
<dbReference type="SFLD" id="SFLDS00003">
    <property type="entry name" value="Haloacid_Dehalogenase"/>
    <property type="match status" value="1"/>
</dbReference>
<dbReference type="InterPro" id="IPR006439">
    <property type="entry name" value="HAD-SF_hydro_IA"/>
</dbReference>
<reference evidence="1 2" key="1">
    <citation type="submission" date="2015-07" db="EMBL/GenBank/DDBJ databases">
        <title>High-quality draft genome sequence of Oceanobacillus caeni HM6, a bacillus isolated from a human feces.</title>
        <authorList>
            <person name="Kumar J."/>
            <person name="Verma M.K."/>
            <person name="Pandey R."/>
            <person name="Bhambi M."/>
            <person name="Chauhan N."/>
        </authorList>
    </citation>
    <scope>NUCLEOTIDE SEQUENCE [LARGE SCALE GENOMIC DNA]</scope>
    <source>
        <strain evidence="1 2">HM6</strain>
    </source>
</reference>
<name>A0ABR5MG33_9BACI</name>
<keyword evidence="2" id="KW-1185">Reference proteome</keyword>